<dbReference type="RefSeq" id="WP_099306277.1">
    <property type="nucleotide sequence ID" value="NZ_PDVP01000005.1"/>
</dbReference>
<gene>
    <name evidence="1" type="ORF">CSC94_10375</name>
</gene>
<accession>A0A2G1QN63</accession>
<keyword evidence="2" id="KW-1185">Reference proteome</keyword>
<sequence>MKISLSCLPGHEDRLIRPRLASDGLPGWVKALPAKAESPVLDGAEVRTVKQCPPFLDAMRTGILFPLACDVTVRDGVFEWDWDLPMHPVARMTRSPVGFHVPEQAAGVPGIDETAFAVKFNNFWTVSLPEGWSMLFTHPVNRMDLPFRALTGLVDCDTWSDGFVHFPALWTDPDFVGVLPAGTPVAQGFPVHRDTLQLDIAPMDDDGLSRHVAVQDGLQDEPGLYRKAFRASRG</sequence>
<dbReference type="AlphaFoldDB" id="A0A2G1QN63"/>
<comment type="caution">
    <text evidence="1">The sequence shown here is derived from an EMBL/GenBank/DDBJ whole genome shotgun (WGS) entry which is preliminary data.</text>
</comment>
<dbReference type="EMBL" id="PDVP01000005">
    <property type="protein sequence ID" value="PHP66956.1"/>
    <property type="molecule type" value="Genomic_DNA"/>
</dbReference>
<organism evidence="1 2">
    <name type="scientific">Zhengella mangrovi</name>
    <dbReference type="NCBI Taxonomy" id="1982044"/>
    <lineage>
        <taxon>Bacteria</taxon>
        <taxon>Pseudomonadati</taxon>
        <taxon>Pseudomonadota</taxon>
        <taxon>Alphaproteobacteria</taxon>
        <taxon>Hyphomicrobiales</taxon>
        <taxon>Notoacmeibacteraceae</taxon>
        <taxon>Zhengella</taxon>
    </lineage>
</organism>
<protein>
    <submittedName>
        <fullName evidence="1">Uncharacterized protein</fullName>
    </submittedName>
</protein>
<proteinExistence type="predicted"/>
<evidence type="ECO:0000313" key="1">
    <source>
        <dbReference type="EMBL" id="PHP66956.1"/>
    </source>
</evidence>
<reference evidence="1 2" key="1">
    <citation type="submission" date="2017-10" db="EMBL/GenBank/DDBJ databases">
        <title>Sedimentibacterium mangrovi gen. nov., sp. nov., a novel member of family Phyllobacteriacea isolated from mangrove sediment.</title>
        <authorList>
            <person name="Liao H."/>
            <person name="Tian Y."/>
        </authorList>
    </citation>
    <scope>NUCLEOTIDE SEQUENCE [LARGE SCALE GENOMIC DNA]</scope>
    <source>
        <strain evidence="1 2">X9-2-2</strain>
    </source>
</reference>
<evidence type="ECO:0000313" key="2">
    <source>
        <dbReference type="Proteomes" id="UP000221168"/>
    </source>
</evidence>
<dbReference type="OrthoDB" id="7404855at2"/>
<dbReference type="Proteomes" id="UP000221168">
    <property type="component" value="Unassembled WGS sequence"/>
</dbReference>
<name>A0A2G1QN63_9HYPH</name>